<dbReference type="EMBL" id="NFIJ01000035">
    <property type="protein sequence ID" value="OUO01314.1"/>
    <property type="molecule type" value="Genomic_DNA"/>
</dbReference>
<protein>
    <recommendedName>
        <fullName evidence="1">Minor fimbrium subunit Mfa1 C-terminal domain-containing protein</fullName>
    </recommendedName>
</protein>
<dbReference type="Proteomes" id="UP000195975">
    <property type="component" value="Unassembled WGS sequence"/>
</dbReference>
<proteinExistence type="predicted"/>
<dbReference type="Pfam" id="PF15495">
    <property type="entry name" value="Fimbrillin_C"/>
    <property type="match status" value="1"/>
</dbReference>
<dbReference type="Gene3D" id="2.60.40.3690">
    <property type="match status" value="2"/>
</dbReference>
<dbReference type="AlphaFoldDB" id="A0A9Q5X6F0"/>
<reference evidence="3" key="1">
    <citation type="submission" date="2017-04" db="EMBL/GenBank/DDBJ databases">
        <title>Function of individual gut microbiota members based on whole genome sequencing of pure cultures obtained from chicken caecum.</title>
        <authorList>
            <person name="Medvecky M."/>
            <person name="Cejkova D."/>
            <person name="Polansky O."/>
            <person name="Karasova D."/>
            <person name="Kubasova T."/>
            <person name="Cizek A."/>
            <person name="Rychlik I."/>
        </authorList>
    </citation>
    <scope>NUCLEOTIDE SEQUENCE [LARGE SCALE GENOMIC DNA]</scope>
    <source>
        <strain evidence="3">An42</strain>
    </source>
</reference>
<gene>
    <name evidence="2" type="ORF">B5F96_17875</name>
</gene>
<evidence type="ECO:0000259" key="1">
    <source>
        <dbReference type="Pfam" id="PF15495"/>
    </source>
</evidence>
<dbReference type="InterPro" id="IPR029140">
    <property type="entry name" value="Mfa1_C"/>
</dbReference>
<sequence length="486" mass="53258">MSSHMLKDEKGCCESYVTFPANTDAQDIPTATVFVERLAAKIRIAPHVDVANFTYSVGADRIRLDSVAIINQLTSGSYLLKRATKEKAAELTDNSADSILIDEDYAGSGATATANFVLDPWTYGKLQANVFKDDGTGTMPTYQYGADPAVSLAYGNAFNGRADYTALFNAIKATSKEDEKFKALYQEQTALTDNVLLAYTMENTTNVANSKKGFSTGALFKATYFAAEVMEIQGDGMSVEPVKTSFGNLATSAVTDDAPTFYTYGVTEMKFAGLKDIFAYKLAQQVTSTSNVEGYYFYKDLAGYYGDSDSKSCAFDTVKVASFKASKTYAEIGTSLNDPFGYLEYLKGHLDKVTAPNANDRLEDAVEYSDDGITTDIPLKNFDEYVAALDDAVKYESVKAYENGTCYYLYWIRHENNGINSLMGPMEFAIVRNNIYDLSVKEISGLGLSGVDVPDPKDDDEDGTAKMNVVVKVRNWVVRKNADIIL</sequence>
<feature type="domain" description="Minor fimbrium subunit Mfa1 C-terminal" evidence="1">
    <location>
        <begin position="400"/>
        <end position="481"/>
    </location>
</feature>
<evidence type="ECO:0000313" key="3">
    <source>
        <dbReference type="Proteomes" id="UP000195975"/>
    </source>
</evidence>
<comment type="caution">
    <text evidence="2">The sequence shown here is derived from an EMBL/GenBank/DDBJ whole genome shotgun (WGS) entry which is preliminary data.</text>
</comment>
<accession>A0A9Q5X6F0</accession>
<name>A0A9Q5X6F0_9BACT</name>
<evidence type="ECO:0000313" key="2">
    <source>
        <dbReference type="EMBL" id="OUO01314.1"/>
    </source>
</evidence>
<organism evidence="2 3">
    <name type="scientific">Parabacteroides johnsonii</name>
    <dbReference type="NCBI Taxonomy" id="387661"/>
    <lineage>
        <taxon>Bacteria</taxon>
        <taxon>Pseudomonadati</taxon>
        <taxon>Bacteroidota</taxon>
        <taxon>Bacteroidia</taxon>
        <taxon>Bacteroidales</taxon>
        <taxon>Tannerellaceae</taxon>
        <taxon>Parabacteroides</taxon>
    </lineage>
</organism>